<feature type="compositionally biased region" description="Basic and acidic residues" evidence="1">
    <location>
        <begin position="102"/>
        <end position="123"/>
    </location>
</feature>
<comment type="caution">
    <text evidence="2">The sequence shown here is derived from an EMBL/GenBank/DDBJ whole genome shotgun (WGS) entry which is preliminary data.</text>
</comment>
<feature type="region of interest" description="Disordered" evidence="1">
    <location>
        <begin position="1"/>
        <end position="123"/>
    </location>
</feature>
<keyword evidence="3" id="KW-1185">Reference proteome</keyword>
<protein>
    <submittedName>
        <fullName evidence="2">Uncharacterized protein</fullName>
    </submittedName>
</protein>
<feature type="compositionally biased region" description="Polar residues" evidence="1">
    <location>
        <begin position="34"/>
        <end position="54"/>
    </location>
</feature>
<evidence type="ECO:0000313" key="3">
    <source>
        <dbReference type="Proteomes" id="UP001458880"/>
    </source>
</evidence>
<dbReference type="Proteomes" id="UP001458880">
    <property type="component" value="Unassembled WGS sequence"/>
</dbReference>
<dbReference type="AlphaFoldDB" id="A0AAW1LF54"/>
<evidence type="ECO:0000256" key="1">
    <source>
        <dbReference type="SAM" id="MobiDB-lite"/>
    </source>
</evidence>
<dbReference type="EMBL" id="JASPKY010000123">
    <property type="protein sequence ID" value="KAK9731997.1"/>
    <property type="molecule type" value="Genomic_DNA"/>
</dbReference>
<gene>
    <name evidence="2" type="ORF">QE152_g13136</name>
</gene>
<organism evidence="2 3">
    <name type="scientific">Popillia japonica</name>
    <name type="common">Japanese beetle</name>
    <dbReference type="NCBI Taxonomy" id="7064"/>
    <lineage>
        <taxon>Eukaryota</taxon>
        <taxon>Metazoa</taxon>
        <taxon>Ecdysozoa</taxon>
        <taxon>Arthropoda</taxon>
        <taxon>Hexapoda</taxon>
        <taxon>Insecta</taxon>
        <taxon>Pterygota</taxon>
        <taxon>Neoptera</taxon>
        <taxon>Endopterygota</taxon>
        <taxon>Coleoptera</taxon>
        <taxon>Polyphaga</taxon>
        <taxon>Scarabaeiformia</taxon>
        <taxon>Scarabaeidae</taxon>
        <taxon>Rutelinae</taxon>
        <taxon>Popillia</taxon>
    </lineage>
</organism>
<evidence type="ECO:0000313" key="2">
    <source>
        <dbReference type="EMBL" id="KAK9731997.1"/>
    </source>
</evidence>
<reference evidence="2 3" key="1">
    <citation type="journal article" date="2024" name="BMC Genomics">
        <title>De novo assembly and annotation of Popillia japonica's genome with initial clues to its potential as an invasive pest.</title>
        <authorList>
            <person name="Cucini C."/>
            <person name="Boschi S."/>
            <person name="Funari R."/>
            <person name="Cardaioli E."/>
            <person name="Iannotti N."/>
            <person name="Marturano G."/>
            <person name="Paoli F."/>
            <person name="Bruttini M."/>
            <person name="Carapelli A."/>
            <person name="Frati F."/>
            <person name="Nardi F."/>
        </authorList>
    </citation>
    <scope>NUCLEOTIDE SEQUENCE [LARGE SCALE GENOMIC DNA]</scope>
    <source>
        <strain evidence="2">DMR45628</strain>
    </source>
</reference>
<proteinExistence type="predicted"/>
<name>A0AAW1LF54_POPJA</name>
<accession>A0AAW1LF54</accession>
<feature type="compositionally biased region" description="Polar residues" evidence="1">
    <location>
        <begin position="63"/>
        <end position="74"/>
    </location>
</feature>
<sequence length="400" mass="45170">MMDPPITNAISQKPTAIPRLNKRSSMDSVLSWYGFNNNDSQAETPLSRCSSDPNQHPAETPLSRCSSDPNQHPGKSSDKSKNIACGHNNGTDDEINSTIFAGKHDESTSKNEEVKLDKDRQDNNESVSVFVNENANSLNTTCTSLDSTEDSSLNSDRSAILSFQENSCQTIPPPPPQPPQNISEEKQILKKKLRKTSLKESYLQQTELKENIALKRDRKFRARLRSDINVSNLTKKDKSSDIDTDDEACFEFPAQINLGLYKLYKSLSKNKEKDEDPNQALDKKRESLVEAFLEVFENDSYIIQKLKNNSVAKNSSDQFKKFKRENMKDFKVDFSTIQEHINMEINKPKVVQDIYKNDDILSILTQSSNENWSRPCTPGRDDNSKVSPLKSGSCGCEILE</sequence>